<dbReference type="InterPro" id="IPR052399">
    <property type="entry name" value="Phage_Baseplate_Assmbl_Protein"/>
</dbReference>
<organism evidence="2 3">
    <name type="scientific">Lactobacillus bombicola</name>
    <dbReference type="NCBI Taxonomy" id="1505723"/>
    <lineage>
        <taxon>Bacteria</taxon>
        <taxon>Bacillati</taxon>
        <taxon>Bacillota</taxon>
        <taxon>Bacilli</taxon>
        <taxon>Lactobacillales</taxon>
        <taxon>Lactobacillaceae</taxon>
        <taxon>Lactobacillus</taxon>
    </lineage>
</organism>
<dbReference type="AlphaFoldDB" id="A0A1I1TQL3"/>
<dbReference type="PANTHER" id="PTHR37829">
    <property type="entry name" value="PHAGE-LIKE ELEMENT PBSX PROTEIN XKDT"/>
    <property type="match status" value="1"/>
</dbReference>
<name>A0A1I1TQL3_9LACO</name>
<evidence type="ECO:0000259" key="1">
    <source>
        <dbReference type="Pfam" id="PF04865"/>
    </source>
</evidence>
<evidence type="ECO:0000313" key="2">
    <source>
        <dbReference type="EMBL" id="SFD60829.1"/>
    </source>
</evidence>
<dbReference type="Proteomes" id="UP000199599">
    <property type="component" value="Unassembled WGS sequence"/>
</dbReference>
<sequence>MTTNQYGLTATGFRVPTYDEWVDILENDFQMRFGTDITLTSNSNFGIIIRIMAWRLTEQSQEAQMVYYAAYVSTATDTALDRIGANMSITRKVATPAMGEIQITTEEEYLIQAGEQFETEDGIVFNLINDTVTVKQADNTWQATGIVQADETGSFSNVMAGTVTVVSNPDDNIDTVINPQAMHGGQDDETDEEYRRRIIIESSANPSATVNGIKSALLNVSGVRGVGFVENPKGQTDSYGNPPYSVHIYTLGGAKQDIANTLVKYEGYGPVFVGSESVIAEDMTGDKREYHWDYATEIPIYVHISLSVNANFNSDDDVAAIKEDVINYINSLEMGNTVIVTKMYPSVYSLDGIDEATITIGKNGENLSSSDITTTPLEAPKCSVENVEVIVNGI</sequence>
<dbReference type="Pfam" id="PF04865">
    <property type="entry name" value="Baseplate_J"/>
    <property type="match status" value="1"/>
</dbReference>
<dbReference type="STRING" id="1505723.SAMN04487792_1566"/>
<accession>A0A1I1TQL3</accession>
<proteinExistence type="predicted"/>
<gene>
    <name evidence="2" type="ORF">SAMN04487792_1566</name>
</gene>
<dbReference type="PANTHER" id="PTHR37829:SF3">
    <property type="entry name" value="PROTEIN JAYE-RELATED"/>
    <property type="match status" value="1"/>
</dbReference>
<evidence type="ECO:0000313" key="3">
    <source>
        <dbReference type="Proteomes" id="UP000199599"/>
    </source>
</evidence>
<dbReference type="InterPro" id="IPR006949">
    <property type="entry name" value="Barrel_Baseplate_J-like"/>
</dbReference>
<reference evidence="3" key="1">
    <citation type="submission" date="2016-10" db="EMBL/GenBank/DDBJ databases">
        <authorList>
            <person name="Varghese N."/>
            <person name="Submissions S."/>
        </authorList>
    </citation>
    <scope>NUCLEOTIDE SEQUENCE [LARGE SCALE GENOMIC DNA]</scope>
    <source>
        <strain evidence="3">R-53102</strain>
    </source>
</reference>
<dbReference type="RefSeq" id="WP_228150096.1">
    <property type="nucleotide sequence ID" value="NZ_CBCRVU010000001.1"/>
</dbReference>
<dbReference type="EMBL" id="FOMN01000011">
    <property type="protein sequence ID" value="SFD60829.1"/>
    <property type="molecule type" value="Genomic_DNA"/>
</dbReference>
<protein>
    <submittedName>
        <fullName evidence="2">Uncharacterized phage protein gp47/JayE</fullName>
    </submittedName>
</protein>
<feature type="domain" description="Baseplate protein J-like barrel" evidence="1">
    <location>
        <begin position="101"/>
        <end position="185"/>
    </location>
</feature>